<protein>
    <recommendedName>
        <fullName evidence="3">Pyrrolo-quinoline quinone</fullName>
    </recommendedName>
</protein>
<dbReference type="PANTHER" id="PTHR34512">
    <property type="entry name" value="CELL SURFACE PROTEIN"/>
    <property type="match status" value="1"/>
</dbReference>
<evidence type="ECO:0008006" key="3">
    <source>
        <dbReference type="Google" id="ProtNLM"/>
    </source>
</evidence>
<evidence type="ECO:0000313" key="2">
    <source>
        <dbReference type="Proteomes" id="UP000188929"/>
    </source>
</evidence>
<sequence length="463" mass="49179">MTGAAGLAVLLALVAVGISVFTGDGQSWAVKPVWSSELTALGPPIVVGESAIVLQQVGNDGSMGPIVKIAALDPATGRERWSAPASFFRPGGFERAVPLVVDDGETVVWLKPSSTSVESPVSMVAADADTGKERWKYTKPLTGWSPPRLCQGESAICLLVEQEAGPPTRLVLDARTGGVRGETPFWQESYLDEVGDNLLSSDRGITAVAEDGTERWTKPAAAMFGETATGLLFLGLESVRQNDVYVASVRHGIDSVYLERDPSRRIDQADMRVTAGFNATTGERLWTQPGATMGCPGIPFDPDHPARCVYRGALRSTRVDPLGMEDYGVTLEGFDLATGRTTWSWDAGDALVLLGLTETELESQGQARDTVQRVGDSRYVLRLRGETTVLDLDRGPVSAEPPATGWCLAQSTNWSGVGWPYPCTVDGSDATPPSPVGSGGAFAGGHYVWLDKDGRIQGGALGR</sequence>
<comment type="caution">
    <text evidence="1">The sequence shown here is derived from an EMBL/GenBank/DDBJ whole genome shotgun (WGS) entry which is preliminary data.</text>
</comment>
<dbReference type="AlphaFoldDB" id="A0A1V2I5H5"/>
<dbReference type="SUPFAM" id="SSF50998">
    <property type="entry name" value="Quinoprotein alcohol dehydrogenase-like"/>
    <property type="match status" value="1"/>
</dbReference>
<organism evidence="1 2">
    <name type="scientific">Pseudofrankia asymbiotica</name>
    <dbReference type="NCBI Taxonomy" id="1834516"/>
    <lineage>
        <taxon>Bacteria</taxon>
        <taxon>Bacillati</taxon>
        <taxon>Actinomycetota</taxon>
        <taxon>Actinomycetes</taxon>
        <taxon>Frankiales</taxon>
        <taxon>Frankiaceae</taxon>
        <taxon>Pseudofrankia</taxon>
    </lineage>
</organism>
<dbReference type="Proteomes" id="UP000188929">
    <property type="component" value="Unassembled WGS sequence"/>
</dbReference>
<dbReference type="PANTHER" id="PTHR34512:SF30">
    <property type="entry name" value="OUTER MEMBRANE PROTEIN ASSEMBLY FACTOR BAMB"/>
    <property type="match status" value="1"/>
</dbReference>
<dbReference type="InterPro" id="IPR011047">
    <property type="entry name" value="Quinoprotein_ADH-like_sf"/>
</dbReference>
<evidence type="ECO:0000313" key="1">
    <source>
        <dbReference type="EMBL" id="ONH26387.1"/>
    </source>
</evidence>
<accession>A0A1V2I5H5</accession>
<dbReference type="Gene3D" id="2.130.10.10">
    <property type="entry name" value="YVTN repeat-like/Quinoprotein amine dehydrogenase"/>
    <property type="match status" value="1"/>
</dbReference>
<proteinExistence type="predicted"/>
<dbReference type="InterPro" id="IPR015943">
    <property type="entry name" value="WD40/YVTN_repeat-like_dom_sf"/>
</dbReference>
<name>A0A1V2I5H5_9ACTN</name>
<keyword evidence="2" id="KW-1185">Reference proteome</keyword>
<gene>
    <name evidence="1" type="ORF">BL253_24665</name>
</gene>
<dbReference type="EMBL" id="MOMC01000051">
    <property type="protein sequence ID" value="ONH26387.1"/>
    <property type="molecule type" value="Genomic_DNA"/>
</dbReference>
<dbReference type="OrthoDB" id="4541885at2"/>
<reference evidence="2" key="1">
    <citation type="submission" date="2016-10" db="EMBL/GenBank/DDBJ databases">
        <title>Frankia sp. NRRL B-16386 Genome sequencing.</title>
        <authorList>
            <person name="Ghodhbane-Gtari F."/>
            <person name="Swanson E."/>
            <person name="Gueddou A."/>
            <person name="Hezbri K."/>
            <person name="Ktari K."/>
            <person name="Nouioui I."/>
            <person name="Morris K."/>
            <person name="Simpson S."/>
            <person name="Abebe-Akele F."/>
            <person name="Thomas K."/>
            <person name="Gtari M."/>
            <person name="Tisa L.S."/>
        </authorList>
    </citation>
    <scope>NUCLEOTIDE SEQUENCE [LARGE SCALE GENOMIC DNA]</scope>
    <source>
        <strain evidence="2">NRRL B-16386</strain>
    </source>
</reference>
<dbReference type="RefSeq" id="WP_076819641.1">
    <property type="nucleotide sequence ID" value="NZ_MOMC01000051.1"/>
</dbReference>